<evidence type="ECO:0000259" key="2">
    <source>
        <dbReference type="Pfam" id="PF18885"/>
    </source>
</evidence>
<keyword evidence="1" id="KW-0732">Signal</keyword>
<dbReference type="RefSeq" id="WP_359635434.1">
    <property type="nucleotide sequence ID" value="NZ_JBEYEN010000008.1"/>
</dbReference>
<sequence length="179" mass="19900">MVRTRSLLALGAALLAVSSGAVAAQPAHAVNERFANLVTYYHWDREDNFSAVTHLDHAAGRGEGYQWIRMYEALVHMDPVDSGRQRPLILFYNSARGDYMSTATDEGIASALSAGYVRKGVQGYIWKDHRPGTVPLHQYWNQEREDNFAAASPEGIASAQSADYQWIRIEGYVSPGPER</sequence>
<dbReference type="InterPro" id="IPR043708">
    <property type="entry name" value="DUF5648"/>
</dbReference>
<evidence type="ECO:0000313" key="3">
    <source>
        <dbReference type="EMBL" id="MFJ4081381.1"/>
    </source>
</evidence>
<dbReference type="Pfam" id="PF18885">
    <property type="entry name" value="DUF5648"/>
    <property type="match status" value="1"/>
</dbReference>
<evidence type="ECO:0000256" key="1">
    <source>
        <dbReference type="SAM" id="SignalP"/>
    </source>
</evidence>
<evidence type="ECO:0000313" key="4">
    <source>
        <dbReference type="Proteomes" id="UP001617511"/>
    </source>
</evidence>
<feature type="chain" id="PRO_5045066108" description="DUF5648 domain-containing protein" evidence="1">
    <location>
        <begin position="24"/>
        <end position="179"/>
    </location>
</feature>
<organism evidence="3 4">
    <name type="scientific">Streptomyces iakyrus</name>
    <dbReference type="NCBI Taxonomy" id="68219"/>
    <lineage>
        <taxon>Bacteria</taxon>
        <taxon>Bacillati</taxon>
        <taxon>Actinomycetota</taxon>
        <taxon>Actinomycetes</taxon>
        <taxon>Kitasatosporales</taxon>
        <taxon>Streptomycetaceae</taxon>
        <taxon>Streptomyces</taxon>
    </lineage>
</organism>
<accession>A0ABW8FH50</accession>
<keyword evidence="4" id="KW-1185">Reference proteome</keyword>
<protein>
    <recommendedName>
        <fullName evidence="2">DUF5648 domain-containing protein</fullName>
    </recommendedName>
</protein>
<dbReference type="Proteomes" id="UP001617511">
    <property type="component" value="Unassembled WGS sequence"/>
</dbReference>
<dbReference type="EMBL" id="JBIVGG010000009">
    <property type="protein sequence ID" value="MFJ4081381.1"/>
    <property type="molecule type" value="Genomic_DNA"/>
</dbReference>
<gene>
    <name evidence="3" type="ORF">ACIP2Z_20765</name>
</gene>
<feature type="signal peptide" evidence="1">
    <location>
        <begin position="1"/>
        <end position="23"/>
    </location>
</feature>
<feature type="domain" description="DUF5648" evidence="2">
    <location>
        <begin position="83"/>
        <end position="173"/>
    </location>
</feature>
<comment type="caution">
    <text evidence="3">The sequence shown here is derived from an EMBL/GenBank/DDBJ whole genome shotgun (WGS) entry which is preliminary data.</text>
</comment>
<proteinExistence type="predicted"/>
<name>A0ABW8FH50_9ACTN</name>
<reference evidence="3 4" key="1">
    <citation type="submission" date="2024-10" db="EMBL/GenBank/DDBJ databases">
        <title>The Natural Products Discovery Center: Release of the First 8490 Sequenced Strains for Exploring Actinobacteria Biosynthetic Diversity.</title>
        <authorList>
            <person name="Kalkreuter E."/>
            <person name="Kautsar S.A."/>
            <person name="Yang D."/>
            <person name="Bader C.D."/>
            <person name="Teijaro C.N."/>
            <person name="Fluegel L."/>
            <person name="Davis C.M."/>
            <person name="Simpson J.R."/>
            <person name="Lauterbach L."/>
            <person name="Steele A.D."/>
            <person name="Gui C."/>
            <person name="Meng S."/>
            <person name="Li G."/>
            <person name="Viehrig K."/>
            <person name="Ye F."/>
            <person name="Su P."/>
            <person name="Kiefer A.F."/>
            <person name="Nichols A."/>
            <person name="Cepeda A.J."/>
            <person name="Yan W."/>
            <person name="Fan B."/>
            <person name="Jiang Y."/>
            <person name="Adhikari A."/>
            <person name="Zheng C.-J."/>
            <person name="Schuster L."/>
            <person name="Cowan T.M."/>
            <person name="Smanski M.J."/>
            <person name="Chevrette M.G."/>
            <person name="De Carvalho L.P.S."/>
            <person name="Shen B."/>
        </authorList>
    </citation>
    <scope>NUCLEOTIDE SEQUENCE [LARGE SCALE GENOMIC DNA]</scope>
    <source>
        <strain evidence="3 4">NPDC089932</strain>
    </source>
</reference>